<name>A0A4Z0V1U3_9BACT</name>
<gene>
    <name evidence="1" type="ORF">EZ315_15070</name>
</gene>
<proteinExistence type="predicted"/>
<keyword evidence="2" id="KW-1185">Reference proteome</keyword>
<sequence>MKKNIAVSKEVRDRIAKVFKVSDRHVFNALNLEYPETAVVKRIRIAARQNGGVTMATVPAGEAIFFADGTMRADFDNGAICEFYRADGTGHIFYKGQEVAIYDNVTVPMIFEIKEQAAALR</sequence>
<comment type="caution">
    <text evidence="1">The sequence shown here is derived from an EMBL/GenBank/DDBJ whole genome shotgun (WGS) entry which is preliminary data.</text>
</comment>
<dbReference type="RefSeq" id="WP_135472797.1">
    <property type="nucleotide sequence ID" value="NZ_CATCMB010000017.1"/>
</dbReference>
<dbReference type="AlphaFoldDB" id="A0A4Z0V1U3"/>
<organism evidence="1 2">
    <name type="scientific">Duncaniella freteri</name>
    <dbReference type="NCBI Taxonomy" id="2530391"/>
    <lineage>
        <taxon>Bacteria</taxon>
        <taxon>Pseudomonadati</taxon>
        <taxon>Bacteroidota</taxon>
        <taxon>Bacteroidia</taxon>
        <taxon>Bacteroidales</taxon>
        <taxon>Muribaculaceae</taxon>
        <taxon>Duncaniella</taxon>
    </lineage>
</organism>
<reference evidence="1 2" key="1">
    <citation type="submission" date="2019-02" db="EMBL/GenBank/DDBJ databases">
        <title>Isolation and identification of novel species under the genus Muribaculum.</title>
        <authorList>
            <person name="Miyake S."/>
            <person name="Ding Y."/>
            <person name="Low A."/>
            <person name="Soh M."/>
            <person name="Seedorf H."/>
        </authorList>
    </citation>
    <scope>NUCLEOTIDE SEQUENCE [LARGE SCALE GENOMIC DNA]</scope>
    <source>
        <strain evidence="1 2">TLL-A3</strain>
    </source>
</reference>
<accession>A0A4Z0V1U3</accession>
<evidence type="ECO:0000313" key="2">
    <source>
        <dbReference type="Proteomes" id="UP000297635"/>
    </source>
</evidence>
<dbReference type="Proteomes" id="UP000297635">
    <property type="component" value="Unassembled WGS sequence"/>
</dbReference>
<protein>
    <submittedName>
        <fullName evidence="1">Uncharacterized protein</fullName>
    </submittedName>
</protein>
<dbReference type="EMBL" id="SJSA01000002">
    <property type="protein sequence ID" value="TGG37119.1"/>
    <property type="molecule type" value="Genomic_DNA"/>
</dbReference>
<dbReference type="GeneID" id="82151108"/>
<evidence type="ECO:0000313" key="1">
    <source>
        <dbReference type="EMBL" id="TGG37119.1"/>
    </source>
</evidence>